<organism evidence="1 2">
    <name type="scientific">Rhodosorus marinus</name>
    <dbReference type="NCBI Taxonomy" id="101924"/>
    <lineage>
        <taxon>Eukaryota</taxon>
        <taxon>Rhodophyta</taxon>
        <taxon>Stylonematophyceae</taxon>
        <taxon>Stylonematales</taxon>
        <taxon>Stylonemataceae</taxon>
        <taxon>Rhodosorus</taxon>
    </lineage>
</organism>
<dbReference type="PANTHER" id="PTHR13617:SF14">
    <property type="entry name" value="PROTEIN ABHD18"/>
    <property type="match status" value="1"/>
</dbReference>
<dbReference type="AlphaFoldDB" id="A0AAV8UL82"/>
<protein>
    <submittedName>
        <fullName evidence="1">Uncharacterized protein</fullName>
    </submittedName>
</protein>
<proteinExistence type="predicted"/>
<dbReference type="InterPro" id="IPR019149">
    <property type="entry name" value="ABHD18"/>
</dbReference>
<keyword evidence="2" id="KW-1185">Reference proteome</keyword>
<sequence>MGILDWIYILNASKQKKKFFKDGLGQLEKLSDYAVDQPSDIDVNFGAKEVDSDGIGYEEGEFASPEASKLPTESKTAYVLRVTPPDGTSVRGIVVLMAAWGDKGYTFRRDQYAIPLAKQGYTSLLLMLPFYAKRRPSYQESYYLVSVHDLVLFFNANISEGSSLVCFARKQFPGTPVGVAGVSFGGGMATGSAIVAGGELALAEMMGGPGPNTMTVGGLRGTVDWAAMERDLGPKAQEKVHDLFVGYSLMGSVRERTDLYKTNEQLAAVGAAFLHDKIITPQLNEHMLTALQFLAGKSSVMYLPGSHVFGFTQGKTFVNLILRSFELAEELKKGQ</sequence>
<comment type="caution">
    <text evidence="1">The sequence shown here is derived from an EMBL/GenBank/DDBJ whole genome shotgun (WGS) entry which is preliminary data.</text>
</comment>
<evidence type="ECO:0000313" key="2">
    <source>
        <dbReference type="Proteomes" id="UP001157974"/>
    </source>
</evidence>
<dbReference type="SUPFAM" id="SSF53474">
    <property type="entry name" value="alpha/beta-Hydrolases"/>
    <property type="match status" value="1"/>
</dbReference>
<dbReference type="InterPro" id="IPR029058">
    <property type="entry name" value="AB_hydrolase_fold"/>
</dbReference>
<dbReference type="EMBL" id="JAMWBK010000009">
    <property type="protein sequence ID" value="KAJ8902042.1"/>
    <property type="molecule type" value="Genomic_DNA"/>
</dbReference>
<reference evidence="1 2" key="1">
    <citation type="journal article" date="2023" name="Nat. Commun.">
        <title>Origin of minicircular mitochondrial genomes in red algae.</title>
        <authorList>
            <person name="Lee Y."/>
            <person name="Cho C.H."/>
            <person name="Lee Y.M."/>
            <person name="Park S.I."/>
            <person name="Yang J.H."/>
            <person name="West J.A."/>
            <person name="Bhattacharya D."/>
            <person name="Yoon H.S."/>
        </authorList>
    </citation>
    <scope>NUCLEOTIDE SEQUENCE [LARGE SCALE GENOMIC DNA]</scope>
    <source>
        <strain evidence="1 2">CCMP1338</strain>
        <tissue evidence="1">Whole cell</tissue>
    </source>
</reference>
<dbReference type="Proteomes" id="UP001157974">
    <property type="component" value="Unassembled WGS sequence"/>
</dbReference>
<dbReference type="Pfam" id="PF09752">
    <property type="entry name" value="ABHD18"/>
    <property type="match status" value="1"/>
</dbReference>
<gene>
    <name evidence="1" type="ORF">NDN08_006450</name>
</gene>
<name>A0AAV8UL82_9RHOD</name>
<accession>A0AAV8UL82</accession>
<dbReference type="PANTHER" id="PTHR13617">
    <property type="entry name" value="PROTEIN ABHD18"/>
    <property type="match status" value="1"/>
</dbReference>
<evidence type="ECO:0000313" key="1">
    <source>
        <dbReference type="EMBL" id="KAJ8902042.1"/>
    </source>
</evidence>
<dbReference type="Gene3D" id="3.40.50.1820">
    <property type="entry name" value="alpha/beta hydrolase"/>
    <property type="match status" value="1"/>
</dbReference>